<dbReference type="Proteomes" id="UP000694853">
    <property type="component" value="Unplaced"/>
</dbReference>
<accession>A0A8B8KYF3</accession>
<gene>
    <name evidence="5" type="primary">LOC113858863</name>
</gene>
<sequence length="499" mass="57503">MMKLTGSRWNLCGVNGNASRLFHSSSTPIDSLFLRISKAEDPTMPMAPILDQWVEEGRDIKHSQLQFFVNQLRRYRRFNHALQVSEWFSDERNLHLLSGDIAIRLDLIAKVHGLDQAEKYFSSISDTSRDFKVYGALLNCYAQHNFVEKAEAIMLKIKEYACRHAVDIVLSYNVLLKLYARIGEYEKLDALMQEMKEKNIYNSFTLTTQLNAYVTNNNVDEMEKLLTQMEADPLARVDWFTFSSAAHCYIKSGQFEKSLAMLKKSEQLIKKKKKRAAYESLLTMYAAIGKKDDVYRIWSMCKNLNSSRNSSYISMLTALAKLDDIDGAERILEEWEFENTCFDFRISNVMMSAYCKNGLLENAEAYVQRLLKGRKKLDGSIWGSLAHGYYKCNEMDKAVETMKKAVMAGSQRGWKPCPFTFAACIDHFKDKGDLELAFEILRICRETSHFSAATFDRLFSYLHGEIPETNAFNLIKGEYNLKTDEVQDEEGSRFTVVEK</sequence>
<dbReference type="PANTHER" id="PTHR45717:SF10">
    <property type="entry name" value="OS10G0501000 PROTEIN"/>
    <property type="match status" value="1"/>
</dbReference>
<dbReference type="PANTHER" id="PTHR45717">
    <property type="entry name" value="OS12G0527900 PROTEIN"/>
    <property type="match status" value="1"/>
</dbReference>
<dbReference type="AlphaFoldDB" id="A0A8B8KYF3"/>
<comment type="similarity">
    <text evidence="1">Belongs to the PPR family. P subfamily.</text>
</comment>
<reference evidence="4" key="1">
    <citation type="journal article" date="2019" name="Toxins">
        <title>Detection of Abrin-Like and Prepropulchellin-Like Toxin Genes and Transcripts Using Whole Genome Sequencing and Full-Length Transcript Sequencing of Abrus precatorius.</title>
        <authorList>
            <person name="Hovde B.T."/>
            <person name="Daligault H.E."/>
            <person name="Hanschen E.R."/>
            <person name="Kunde Y.A."/>
            <person name="Johnson M.B."/>
            <person name="Starkenburg S.R."/>
            <person name="Johnson S.L."/>
        </authorList>
    </citation>
    <scope>NUCLEOTIDE SEQUENCE [LARGE SCALE GENOMIC DNA]</scope>
</reference>
<dbReference type="GO" id="GO:0005739">
    <property type="term" value="C:mitochondrion"/>
    <property type="evidence" value="ECO:0007669"/>
    <property type="project" value="TreeGrafter"/>
</dbReference>
<dbReference type="GO" id="GO:0003729">
    <property type="term" value="F:mRNA binding"/>
    <property type="evidence" value="ECO:0007669"/>
    <property type="project" value="UniProtKB-ARBA"/>
</dbReference>
<evidence type="ECO:0000256" key="3">
    <source>
        <dbReference type="PROSITE-ProRule" id="PRU00708"/>
    </source>
</evidence>
<dbReference type="GeneID" id="113858863"/>
<dbReference type="Gene3D" id="1.25.40.10">
    <property type="entry name" value="Tetratricopeptide repeat domain"/>
    <property type="match status" value="3"/>
</dbReference>
<name>A0A8B8KYF3_ABRPR</name>
<evidence type="ECO:0000256" key="2">
    <source>
        <dbReference type="ARBA" id="ARBA00022737"/>
    </source>
</evidence>
<keyword evidence="4" id="KW-1185">Reference proteome</keyword>
<dbReference type="OrthoDB" id="1890565at2759"/>
<dbReference type="PROSITE" id="PS51375">
    <property type="entry name" value="PPR"/>
    <property type="match status" value="1"/>
</dbReference>
<dbReference type="NCBIfam" id="TIGR00756">
    <property type="entry name" value="PPR"/>
    <property type="match status" value="1"/>
</dbReference>
<reference evidence="5" key="2">
    <citation type="submission" date="2025-08" db="UniProtKB">
        <authorList>
            <consortium name="RefSeq"/>
        </authorList>
    </citation>
    <scope>IDENTIFICATION</scope>
    <source>
        <tissue evidence="5">Young leaves</tissue>
    </source>
</reference>
<dbReference type="InterPro" id="IPR002885">
    <property type="entry name" value="PPR_rpt"/>
</dbReference>
<dbReference type="RefSeq" id="XP_027347449.1">
    <property type="nucleotide sequence ID" value="XM_027491648.1"/>
</dbReference>
<dbReference type="KEGG" id="aprc:113858863"/>
<evidence type="ECO:0000313" key="4">
    <source>
        <dbReference type="Proteomes" id="UP000694853"/>
    </source>
</evidence>
<organism evidence="4 5">
    <name type="scientific">Abrus precatorius</name>
    <name type="common">Indian licorice</name>
    <name type="synonym">Glycine abrus</name>
    <dbReference type="NCBI Taxonomy" id="3816"/>
    <lineage>
        <taxon>Eukaryota</taxon>
        <taxon>Viridiplantae</taxon>
        <taxon>Streptophyta</taxon>
        <taxon>Embryophyta</taxon>
        <taxon>Tracheophyta</taxon>
        <taxon>Spermatophyta</taxon>
        <taxon>Magnoliopsida</taxon>
        <taxon>eudicotyledons</taxon>
        <taxon>Gunneridae</taxon>
        <taxon>Pentapetalae</taxon>
        <taxon>rosids</taxon>
        <taxon>fabids</taxon>
        <taxon>Fabales</taxon>
        <taxon>Fabaceae</taxon>
        <taxon>Papilionoideae</taxon>
        <taxon>50 kb inversion clade</taxon>
        <taxon>NPAAA clade</taxon>
        <taxon>indigoferoid/millettioid clade</taxon>
        <taxon>Abreae</taxon>
        <taxon>Abrus</taxon>
    </lineage>
</organism>
<feature type="repeat" description="PPR" evidence="3">
    <location>
        <begin position="168"/>
        <end position="202"/>
    </location>
</feature>
<dbReference type="InterPro" id="IPR011990">
    <property type="entry name" value="TPR-like_helical_dom_sf"/>
</dbReference>
<dbReference type="SUPFAM" id="SSF48452">
    <property type="entry name" value="TPR-like"/>
    <property type="match status" value="1"/>
</dbReference>
<evidence type="ECO:0000256" key="1">
    <source>
        <dbReference type="ARBA" id="ARBA00007626"/>
    </source>
</evidence>
<protein>
    <submittedName>
        <fullName evidence="5">Pentatricopeptide repeat-containing protein At2g20710, mitochondrial-like</fullName>
    </submittedName>
</protein>
<proteinExistence type="inferred from homology"/>
<dbReference type="Pfam" id="PF01535">
    <property type="entry name" value="PPR"/>
    <property type="match status" value="6"/>
</dbReference>
<evidence type="ECO:0000313" key="5">
    <source>
        <dbReference type="RefSeq" id="XP_027347449.1"/>
    </source>
</evidence>
<keyword evidence="2" id="KW-0677">Repeat</keyword>